<evidence type="ECO:0000313" key="1">
    <source>
        <dbReference type="EMBL" id="KAI4378937.1"/>
    </source>
</evidence>
<accession>A0ACB9RSL6</accession>
<protein>
    <submittedName>
        <fullName evidence="1">Uncharacterized protein</fullName>
    </submittedName>
</protein>
<proteinExistence type="predicted"/>
<name>A0ACB9RSL6_9MYRT</name>
<evidence type="ECO:0000313" key="2">
    <source>
        <dbReference type="Proteomes" id="UP001057402"/>
    </source>
</evidence>
<dbReference type="EMBL" id="CM042883">
    <property type="protein sequence ID" value="KAI4378937.1"/>
    <property type="molecule type" value="Genomic_DNA"/>
</dbReference>
<gene>
    <name evidence="1" type="ORF">MLD38_016354</name>
</gene>
<reference evidence="2" key="1">
    <citation type="journal article" date="2023" name="Front. Plant Sci.">
        <title>Chromosomal-level genome assembly of Melastoma candidum provides insights into trichome evolution.</title>
        <authorList>
            <person name="Zhong Y."/>
            <person name="Wu W."/>
            <person name="Sun C."/>
            <person name="Zou P."/>
            <person name="Liu Y."/>
            <person name="Dai S."/>
            <person name="Zhou R."/>
        </authorList>
    </citation>
    <scope>NUCLEOTIDE SEQUENCE [LARGE SCALE GENOMIC DNA]</scope>
</reference>
<comment type="caution">
    <text evidence="1">The sequence shown here is derived from an EMBL/GenBank/DDBJ whole genome shotgun (WGS) entry which is preliminary data.</text>
</comment>
<keyword evidence="2" id="KW-1185">Reference proteome</keyword>
<organism evidence="1 2">
    <name type="scientific">Melastoma candidum</name>
    <dbReference type="NCBI Taxonomy" id="119954"/>
    <lineage>
        <taxon>Eukaryota</taxon>
        <taxon>Viridiplantae</taxon>
        <taxon>Streptophyta</taxon>
        <taxon>Embryophyta</taxon>
        <taxon>Tracheophyta</taxon>
        <taxon>Spermatophyta</taxon>
        <taxon>Magnoliopsida</taxon>
        <taxon>eudicotyledons</taxon>
        <taxon>Gunneridae</taxon>
        <taxon>Pentapetalae</taxon>
        <taxon>rosids</taxon>
        <taxon>malvids</taxon>
        <taxon>Myrtales</taxon>
        <taxon>Melastomataceae</taxon>
        <taxon>Melastomatoideae</taxon>
        <taxon>Melastomateae</taxon>
        <taxon>Melastoma</taxon>
    </lineage>
</organism>
<dbReference type="Proteomes" id="UP001057402">
    <property type="component" value="Chromosome 4"/>
</dbReference>
<sequence>MNRLDGTDARRLDRPGIPHTRKSLVSLTFCPWRLGVYPPPRIRRLCLPHVAARFTKREPRAITRRANNVVEGALCNDGDQNYSFLEEAKPELPV</sequence>